<dbReference type="EMBL" id="AMQM01003535">
    <property type="status" value="NOT_ANNOTATED_CDS"/>
    <property type="molecule type" value="Genomic_DNA"/>
</dbReference>
<dbReference type="SUPFAM" id="SSF48371">
    <property type="entry name" value="ARM repeat"/>
    <property type="match status" value="1"/>
</dbReference>
<dbReference type="GeneID" id="20203196"/>
<name>T1F2Z7_HELRO</name>
<dbReference type="RefSeq" id="XP_009014467.1">
    <property type="nucleotide sequence ID" value="XM_009016219.1"/>
</dbReference>
<protein>
    <recommendedName>
        <fullName evidence="4">MIF4G domain-containing protein</fullName>
    </recommendedName>
</protein>
<dbReference type="HOGENOM" id="CLU_1241307_0_0_1"/>
<reference evidence="2" key="3">
    <citation type="submission" date="2015-06" db="UniProtKB">
        <authorList>
            <consortium name="EnsemblMetazoa"/>
        </authorList>
    </citation>
    <scope>IDENTIFICATION</scope>
</reference>
<dbReference type="CTD" id="20203196"/>
<dbReference type="EnsemblMetazoa" id="HelroT170388">
    <property type="protein sequence ID" value="HelroP170388"/>
    <property type="gene ID" value="HelroG170388"/>
</dbReference>
<organism evidence="2 3">
    <name type="scientific">Helobdella robusta</name>
    <name type="common">Californian leech</name>
    <dbReference type="NCBI Taxonomy" id="6412"/>
    <lineage>
        <taxon>Eukaryota</taxon>
        <taxon>Metazoa</taxon>
        <taxon>Spiralia</taxon>
        <taxon>Lophotrochozoa</taxon>
        <taxon>Annelida</taxon>
        <taxon>Clitellata</taxon>
        <taxon>Hirudinea</taxon>
        <taxon>Rhynchobdellida</taxon>
        <taxon>Glossiphoniidae</taxon>
        <taxon>Helobdella</taxon>
    </lineage>
</organism>
<dbReference type="InterPro" id="IPR016024">
    <property type="entry name" value="ARM-type_fold"/>
</dbReference>
<dbReference type="AlphaFoldDB" id="T1F2Z7"/>
<dbReference type="EMBL" id="KB096222">
    <property type="protein sequence ID" value="ESO07089.1"/>
    <property type="molecule type" value="Genomic_DNA"/>
</dbReference>
<evidence type="ECO:0000313" key="1">
    <source>
        <dbReference type="EMBL" id="ESO07089.1"/>
    </source>
</evidence>
<dbReference type="Proteomes" id="UP000015101">
    <property type="component" value="Unassembled WGS sequence"/>
</dbReference>
<reference evidence="1 3" key="2">
    <citation type="journal article" date="2013" name="Nature">
        <title>Insights into bilaterian evolution from three spiralian genomes.</title>
        <authorList>
            <person name="Simakov O."/>
            <person name="Marletaz F."/>
            <person name="Cho S.J."/>
            <person name="Edsinger-Gonzales E."/>
            <person name="Havlak P."/>
            <person name="Hellsten U."/>
            <person name="Kuo D.H."/>
            <person name="Larsson T."/>
            <person name="Lv J."/>
            <person name="Arendt D."/>
            <person name="Savage R."/>
            <person name="Osoegawa K."/>
            <person name="de Jong P."/>
            <person name="Grimwood J."/>
            <person name="Chapman J.A."/>
            <person name="Shapiro H."/>
            <person name="Aerts A."/>
            <person name="Otillar R.P."/>
            <person name="Terry A.Y."/>
            <person name="Boore J.L."/>
            <person name="Grigoriev I.V."/>
            <person name="Lindberg D.R."/>
            <person name="Seaver E.C."/>
            <person name="Weisblat D.A."/>
            <person name="Putnam N.H."/>
            <person name="Rokhsar D.S."/>
        </authorList>
    </citation>
    <scope>NUCLEOTIDE SEQUENCE</scope>
</reference>
<sequence length="223" mass="25535">MSSPGNVFLKTANDNDQDVDVPPSLILHNIINCFSMNGKEYEIPVIQFILEENRNEPEVLDAFVEDLFNKSLADKSFSSVAVDLIVWLIKNVQDGERYRNDFLTRLRKVYLEKNFKQLNVWLGCVSMLTHSTCKILLPVPGGVCFIKALVDNCFEAMLTCFREEASDEEVECAVSLLTASFEVFKKEKEPQDLQKLLDQIQRSRTNTSRSAIIDKFIQRCNLQ</sequence>
<dbReference type="KEGG" id="hro:HELRODRAFT_170388"/>
<dbReference type="Gene3D" id="1.25.40.180">
    <property type="match status" value="1"/>
</dbReference>
<dbReference type="InParanoid" id="T1F2Z7"/>
<proteinExistence type="predicted"/>
<evidence type="ECO:0000313" key="3">
    <source>
        <dbReference type="Proteomes" id="UP000015101"/>
    </source>
</evidence>
<gene>
    <name evidence="2" type="primary">20203196</name>
    <name evidence="1" type="ORF">HELRODRAFT_170388</name>
</gene>
<reference evidence="3" key="1">
    <citation type="submission" date="2012-12" db="EMBL/GenBank/DDBJ databases">
        <authorList>
            <person name="Hellsten U."/>
            <person name="Grimwood J."/>
            <person name="Chapman J.A."/>
            <person name="Shapiro H."/>
            <person name="Aerts A."/>
            <person name="Otillar R.P."/>
            <person name="Terry A.Y."/>
            <person name="Boore J.L."/>
            <person name="Simakov O."/>
            <person name="Marletaz F."/>
            <person name="Cho S.-J."/>
            <person name="Edsinger-Gonzales E."/>
            <person name="Havlak P."/>
            <person name="Kuo D.-H."/>
            <person name="Larsson T."/>
            <person name="Lv J."/>
            <person name="Arendt D."/>
            <person name="Savage R."/>
            <person name="Osoegawa K."/>
            <person name="de Jong P."/>
            <person name="Lindberg D.R."/>
            <person name="Seaver E.C."/>
            <person name="Weisblat D.A."/>
            <person name="Putnam N.H."/>
            <person name="Grigoriev I.V."/>
            <person name="Rokhsar D.S."/>
        </authorList>
    </citation>
    <scope>NUCLEOTIDE SEQUENCE</scope>
</reference>
<evidence type="ECO:0000313" key="2">
    <source>
        <dbReference type="EnsemblMetazoa" id="HelroP170388"/>
    </source>
</evidence>
<accession>T1F2Z7</accession>
<evidence type="ECO:0008006" key="4">
    <source>
        <dbReference type="Google" id="ProtNLM"/>
    </source>
</evidence>
<keyword evidence="3" id="KW-1185">Reference proteome</keyword>